<comment type="caution">
    <text evidence="2">The sequence shown here is derived from an EMBL/GenBank/DDBJ whole genome shotgun (WGS) entry which is preliminary data.</text>
</comment>
<protein>
    <submittedName>
        <fullName evidence="2">Uncharacterized protein</fullName>
    </submittedName>
</protein>
<dbReference type="Proteomes" id="UP000784294">
    <property type="component" value="Unassembled WGS sequence"/>
</dbReference>
<evidence type="ECO:0000313" key="2">
    <source>
        <dbReference type="EMBL" id="VEL24099.1"/>
    </source>
</evidence>
<evidence type="ECO:0000256" key="1">
    <source>
        <dbReference type="SAM" id="MobiDB-lite"/>
    </source>
</evidence>
<sequence>MYPLHQTSSSAASFTDVGTGSDKKAGQQESNTSPARQQEPSRVGGANSVSNSCSPHPASRHETDRLGSNSGCLNYTKGRRHPLVSPAIRRLLWQHFMPSLRRLHQLTQLTYNWPAVQLSGNGEFEPGSFE</sequence>
<feature type="compositionally biased region" description="Polar residues" evidence="1">
    <location>
        <begin position="1"/>
        <end position="18"/>
    </location>
</feature>
<reference evidence="2" key="1">
    <citation type="submission" date="2018-11" db="EMBL/GenBank/DDBJ databases">
        <authorList>
            <consortium name="Pathogen Informatics"/>
        </authorList>
    </citation>
    <scope>NUCLEOTIDE SEQUENCE</scope>
</reference>
<evidence type="ECO:0000313" key="3">
    <source>
        <dbReference type="Proteomes" id="UP000784294"/>
    </source>
</evidence>
<keyword evidence="3" id="KW-1185">Reference proteome</keyword>
<gene>
    <name evidence="2" type="ORF">PXEA_LOCUS17539</name>
</gene>
<dbReference type="EMBL" id="CAAALY010065864">
    <property type="protein sequence ID" value="VEL24099.1"/>
    <property type="molecule type" value="Genomic_DNA"/>
</dbReference>
<feature type="compositionally biased region" description="Polar residues" evidence="1">
    <location>
        <begin position="27"/>
        <end position="40"/>
    </location>
</feature>
<organism evidence="2 3">
    <name type="scientific">Protopolystoma xenopodis</name>
    <dbReference type="NCBI Taxonomy" id="117903"/>
    <lineage>
        <taxon>Eukaryota</taxon>
        <taxon>Metazoa</taxon>
        <taxon>Spiralia</taxon>
        <taxon>Lophotrochozoa</taxon>
        <taxon>Platyhelminthes</taxon>
        <taxon>Monogenea</taxon>
        <taxon>Polyopisthocotylea</taxon>
        <taxon>Polystomatidea</taxon>
        <taxon>Polystomatidae</taxon>
        <taxon>Protopolystoma</taxon>
    </lineage>
</organism>
<proteinExistence type="predicted"/>
<feature type="region of interest" description="Disordered" evidence="1">
    <location>
        <begin position="1"/>
        <end position="78"/>
    </location>
</feature>
<name>A0A3S5AAF3_9PLAT</name>
<accession>A0A3S5AAF3</accession>
<dbReference type="AlphaFoldDB" id="A0A3S5AAF3"/>